<dbReference type="RefSeq" id="WP_006331154.1">
    <property type="nucleotide sequence ID" value="NZ_BAHC01000053.1"/>
</dbReference>
<proteinExistence type="predicted"/>
<organism evidence="1 2">
    <name type="scientific">Gordonia rhizosphera NBRC 16068</name>
    <dbReference type="NCBI Taxonomy" id="1108045"/>
    <lineage>
        <taxon>Bacteria</taxon>
        <taxon>Bacillati</taxon>
        <taxon>Actinomycetota</taxon>
        <taxon>Actinomycetes</taxon>
        <taxon>Mycobacteriales</taxon>
        <taxon>Gordoniaceae</taxon>
        <taxon>Gordonia</taxon>
    </lineage>
</organism>
<keyword evidence="2" id="KW-1185">Reference proteome</keyword>
<name>K6VQL3_9ACTN</name>
<gene>
    <name evidence="1" type="ORF">GORHZ_053_00580</name>
</gene>
<protein>
    <submittedName>
        <fullName evidence="1">Uncharacterized protein</fullName>
    </submittedName>
</protein>
<evidence type="ECO:0000313" key="2">
    <source>
        <dbReference type="Proteomes" id="UP000008363"/>
    </source>
</evidence>
<dbReference type="STRING" id="1108045.GORHZ_053_00580"/>
<reference evidence="1 2" key="1">
    <citation type="submission" date="2012-08" db="EMBL/GenBank/DDBJ databases">
        <title>Whole genome shotgun sequence of Gordonia rhizosphera NBRC 16068.</title>
        <authorList>
            <person name="Takarada H."/>
            <person name="Isaki S."/>
            <person name="Hosoyama A."/>
            <person name="Tsuchikane K."/>
            <person name="Katsumata H."/>
            <person name="Baba S."/>
            <person name="Ohji S."/>
            <person name="Yamazaki S."/>
            <person name="Fujita N."/>
        </authorList>
    </citation>
    <scope>NUCLEOTIDE SEQUENCE [LARGE SCALE GENOMIC DNA]</scope>
    <source>
        <strain evidence="1 2">NBRC 16068</strain>
    </source>
</reference>
<accession>K6VQL3</accession>
<comment type="caution">
    <text evidence="1">The sequence shown here is derived from an EMBL/GenBank/DDBJ whole genome shotgun (WGS) entry which is preliminary data.</text>
</comment>
<dbReference type="OrthoDB" id="9867146at2"/>
<sequence length="73" mass="8440">MYAVPDDPSRLQAMVFVREFEALADKLVVEIEGHRPHSTEMLQLLAELREVREHIRRLQVSFGLASRHGRETA</sequence>
<dbReference type="AlphaFoldDB" id="K6VQL3"/>
<dbReference type="Proteomes" id="UP000008363">
    <property type="component" value="Unassembled WGS sequence"/>
</dbReference>
<evidence type="ECO:0000313" key="1">
    <source>
        <dbReference type="EMBL" id="GAB89205.1"/>
    </source>
</evidence>
<dbReference type="EMBL" id="BAHC01000053">
    <property type="protein sequence ID" value="GAB89205.1"/>
    <property type="molecule type" value="Genomic_DNA"/>
</dbReference>